<reference evidence="1" key="1">
    <citation type="submission" date="2020-10" db="EMBL/GenBank/DDBJ databases">
        <authorList>
            <person name="Gilroy R."/>
        </authorList>
    </citation>
    <scope>NUCLEOTIDE SEQUENCE</scope>
    <source>
        <strain evidence="1">11167</strain>
    </source>
</reference>
<dbReference type="EMBL" id="JADIMU010000005">
    <property type="protein sequence ID" value="MBO8442272.1"/>
    <property type="molecule type" value="Genomic_DNA"/>
</dbReference>
<evidence type="ECO:0000313" key="1">
    <source>
        <dbReference type="EMBL" id="MBO8442272.1"/>
    </source>
</evidence>
<accession>A0A9D9E6E6</accession>
<organism evidence="1 2">
    <name type="scientific">Candidatus Aphodenecus pullistercoris</name>
    <dbReference type="NCBI Taxonomy" id="2840669"/>
    <lineage>
        <taxon>Bacteria</taxon>
        <taxon>Pseudomonadati</taxon>
        <taxon>Spirochaetota</taxon>
        <taxon>Spirochaetia</taxon>
        <taxon>Spirochaetales</taxon>
        <taxon>Candidatus Aphodenecus</taxon>
    </lineage>
</organism>
<gene>
    <name evidence="1" type="ORF">IAC42_00715</name>
</gene>
<comment type="caution">
    <text evidence="1">The sequence shown here is derived from an EMBL/GenBank/DDBJ whole genome shotgun (WGS) entry which is preliminary data.</text>
</comment>
<evidence type="ECO:0000313" key="2">
    <source>
        <dbReference type="Proteomes" id="UP000823633"/>
    </source>
</evidence>
<reference evidence="1" key="2">
    <citation type="journal article" date="2021" name="PeerJ">
        <title>Extensive microbial diversity within the chicken gut microbiome revealed by metagenomics and culture.</title>
        <authorList>
            <person name="Gilroy R."/>
            <person name="Ravi A."/>
            <person name="Getino M."/>
            <person name="Pursley I."/>
            <person name="Horton D.L."/>
            <person name="Alikhan N.F."/>
            <person name="Baker D."/>
            <person name="Gharbi K."/>
            <person name="Hall N."/>
            <person name="Watson M."/>
            <person name="Adriaenssens E.M."/>
            <person name="Foster-Nyarko E."/>
            <person name="Jarju S."/>
            <person name="Secka A."/>
            <person name="Antonio M."/>
            <person name="Oren A."/>
            <person name="Chaudhuri R.R."/>
            <person name="La Ragione R."/>
            <person name="Hildebrand F."/>
            <person name="Pallen M.J."/>
        </authorList>
    </citation>
    <scope>NUCLEOTIDE SEQUENCE</scope>
    <source>
        <strain evidence="1">11167</strain>
    </source>
</reference>
<name>A0A9D9E6E6_9SPIR</name>
<dbReference type="Proteomes" id="UP000823633">
    <property type="component" value="Unassembled WGS sequence"/>
</dbReference>
<sequence length="70" mass="8480">MKGQFTRRDFEGYYRILRCQYLEDARSWLERSGELADAELEHRMADFLLYRYDKGLSLYANLEKAREMCS</sequence>
<proteinExistence type="predicted"/>
<protein>
    <submittedName>
        <fullName evidence="1">Uncharacterized protein</fullName>
    </submittedName>
</protein>
<dbReference type="AlphaFoldDB" id="A0A9D9E6E6"/>